<evidence type="ECO:0000313" key="4">
    <source>
        <dbReference type="EMBL" id="RHW41651.1"/>
    </source>
</evidence>
<feature type="compositionally biased region" description="Low complexity" evidence="1">
    <location>
        <begin position="112"/>
        <end position="131"/>
    </location>
</feature>
<gene>
    <name evidence="4" type="ORF">D1B31_08005</name>
</gene>
<organism evidence="4 5">
    <name type="scientific">Neobacillus notoginsengisoli</name>
    <dbReference type="NCBI Taxonomy" id="1578198"/>
    <lineage>
        <taxon>Bacteria</taxon>
        <taxon>Bacillati</taxon>
        <taxon>Bacillota</taxon>
        <taxon>Bacilli</taxon>
        <taxon>Bacillales</taxon>
        <taxon>Bacillaceae</taxon>
        <taxon>Neobacillus</taxon>
    </lineage>
</organism>
<protein>
    <submittedName>
        <fullName evidence="4">Sporulation protein</fullName>
    </submittedName>
</protein>
<dbReference type="InterPro" id="IPR035940">
    <property type="entry name" value="CAP_sf"/>
</dbReference>
<dbReference type="Proteomes" id="UP000284416">
    <property type="component" value="Unassembled WGS sequence"/>
</dbReference>
<evidence type="ECO:0000256" key="1">
    <source>
        <dbReference type="SAM" id="MobiDB-lite"/>
    </source>
</evidence>
<feature type="compositionally biased region" description="Low complexity" evidence="1">
    <location>
        <begin position="80"/>
        <end position="98"/>
    </location>
</feature>
<evidence type="ECO:0000259" key="3">
    <source>
        <dbReference type="Pfam" id="PF00188"/>
    </source>
</evidence>
<dbReference type="CDD" id="cd05379">
    <property type="entry name" value="CAP_bacterial"/>
    <property type="match status" value="1"/>
</dbReference>
<feature type="signal peptide" evidence="2">
    <location>
        <begin position="1"/>
        <end position="20"/>
    </location>
</feature>
<evidence type="ECO:0000313" key="5">
    <source>
        <dbReference type="Proteomes" id="UP000284416"/>
    </source>
</evidence>
<dbReference type="PANTHER" id="PTHR31157">
    <property type="entry name" value="SCP DOMAIN-CONTAINING PROTEIN"/>
    <property type="match status" value="1"/>
</dbReference>
<dbReference type="OrthoDB" id="9783944at2"/>
<feature type="region of interest" description="Disordered" evidence="1">
    <location>
        <begin position="78"/>
        <end position="152"/>
    </location>
</feature>
<dbReference type="RefSeq" id="WP_118920233.1">
    <property type="nucleotide sequence ID" value="NZ_QWEG01000004.1"/>
</dbReference>
<accession>A0A417YWM2</accession>
<comment type="caution">
    <text evidence="4">The sequence shown here is derived from an EMBL/GenBank/DDBJ whole genome shotgun (WGS) entry which is preliminary data.</text>
</comment>
<dbReference type="InterPro" id="IPR014258">
    <property type="entry name" value="CAP_domain_YkwD-like"/>
</dbReference>
<proteinExistence type="predicted"/>
<dbReference type="Gene3D" id="3.40.33.10">
    <property type="entry name" value="CAP"/>
    <property type="match status" value="1"/>
</dbReference>
<sequence>MKKNKVILSFAVASALWMSAQMPEKTEAASTNPAVQEKVYVYHSQNVNINEFNRFIEETLQRLGLQDYFKLTVSAKPENTPAKQNAAAPKAPENAPAEKAPEKAPAPKKAEPAPAKVQQPAKPAAPAKAPAPVKPQPAPAKKPTAEQPASTLSAYEQQVVSLTNQERAKAGLPALKIDTALSKMAREKSRDMSANGYFDHNSPTYGSPFDMMKKFGITYSYAGENIAMGQRTPQEVVTAWMNSEGHRQNILNPNFTHIGVGHIAQGNYWTQEFIGK</sequence>
<feature type="domain" description="SCP" evidence="3">
    <location>
        <begin position="161"/>
        <end position="273"/>
    </location>
</feature>
<name>A0A417YWM2_9BACI</name>
<feature type="chain" id="PRO_5038444648" evidence="2">
    <location>
        <begin position="21"/>
        <end position="276"/>
    </location>
</feature>
<keyword evidence="5" id="KW-1185">Reference proteome</keyword>
<dbReference type="Pfam" id="PF00188">
    <property type="entry name" value="CAP"/>
    <property type="match status" value="1"/>
</dbReference>
<dbReference type="InterPro" id="IPR014044">
    <property type="entry name" value="CAP_dom"/>
</dbReference>
<dbReference type="AlphaFoldDB" id="A0A417YWM2"/>
<dbReference type="EMBL" id="QWEG01000004">
    <property type="protein sequence ID" value="RHW41651.1"/>
    <property type="molecule type" value="Genomic_DNA"/>
</dbReference>
<evidence type="ECO:0000256" key="2">
    <source>
        <dbReference type="SAM" id="SignalP"/>
    </source>
</evidence>
<keyword evidence="2" id="KW-0732">Signal</keyword>
<dbReference type="SUPFAM" id="SSF55797">
    <property type="entry name" value="PR-1-like"/>
    <property type="match status" value="1"/>
</dbReference>
<dbReference type="PANTHER" id="PTHR31157:SF1">
    <property type="entry name" value="SCP DOMAIN-CONTAINING PROTEIN"/>
    <property type="match status" value="1"/>
</dbReference>
<reference evidence="4 5" key="1">
    <citation type="journal article" date="2017" name="Int. J. Syst. Evol. Microbiol.">
        <title>Bacillus notoginsengisoli sp. nov., a novel bacterium isolated from the rhizosphere of Panax notoginseng.</title>
        <authorList>
            <person name="Zhang M.Y."/>
            <person name="Cheng J."/>
            <person name="Cai Y."/>
            <person name="Zhang T.Y."/>
            <person name="Wu Y.Y."/>
            <person name="Manikprabhu D."/>
            <person name="Li W.J."/>
            <person name="Zhang Y.X."/>
        </authorList>
    </citation>
    <scope>NUCLEOTIDE SEQUENCE [LARGE SCALE GENOMIC DNA]</scope>
    <source>
        <strain evidence="4 5">JCM 30743</strain>
    </source>
</reference>
<dbReference type="NCBIfam" id="TIGR02909">
    <property type="entry name" value="spore_YkwD"/>
    <property type="match status" value="1"/>
</dbReference>